<dbReference type="OrthoDB" id="3065671at2759"/>
<keyword evidence="1" id="KW-0175">Coiled coil</keyword>
<evidence type="ECO:0000313" key="3">
    <source>
        <dbReference type="Proteomes" id="UP000724874"/>
    </source>
</evidence>
<comment type="caution">
    <text evidence="2">The sequence shown here is derived from an EMBL/GenBank/DDBJ whole genome shotgun (WGS) entry which is preliminary data.</text>
</comment>
<dbReference type="AlphaFoldDB" id="A0A9P5TU06"/>
<feature type="coiled-coil region" evidence="1">
    <location>
        <begin position="327"/>
        <end position="483"/>
    </location>
</feature>
<protein>
    <submittedName>
        <fullName evidence="2">Uncharacterized protein</fullName>
    </submittedName>
</protein>
<accession>A0A9P5TU06</accession>
<organism evidence="2 3">
    <name type="scientific">Gymnopilus junonius</name>
    <name type="common">Spectacular rustgill mushroom</name>
    <name type="synonym">Gymnopilus spectabilis subsp. junonius</name>
    <dbReference type="NCBI Taxonomy" id="109634"/>
    <lineage>
        <taxon>Eukaryota</taxon>
        <taxon>Fungi</taxon>
        <taxon>Dikarya</taxon>
        <taxon>Basidiomycota</taxon>
        <taxon>Agaricomycotina</taxon>
        <taxon>Agaricomycetes</taxon>
        <taxon>Agaricomycetidae</taxon>
        <taxon>Agaricales</taxon>
        <taxon>Agaricineae</taxon>
        <taxon>Hymenogastraceae</taxon>
        <taxon>Gymnopilus</taxon>
    </lineage>
</organism>
<gene>
    <name evidence="2" type="ORF">CPB84DRAFT_1761619</name>
</gene>
<reference evidence="2" key="1">
    <citation type="submission" date="2020-11" db="EMBL/GenBank/DDBJ databases">
        <authorList>
            <consortium name="DOE Joint Genome Institute"/>
            <person name="Ahrendt S."/>
            <person name="Riley R."/>
            <person name="Andreopoulos W."/>
            <person name="LaButti K."/>
            <person name="Pangilinan J."/>
            <person name="Ruiz-duenas F.J."/>
            <person name="Barrasa J.M."/>
            <person name="Sanchez-Garcia M."/>
            <person name="Camarero S."/>
            <person name="Miyauchi S."/>
            <person name="Serrano A."/>
            <person name="Linde D."/>
            <person name="Babiker R."/>
            <person name="Drula E."/>
            <person name="Ayuso-Fernandez I."/>
            <person name="Pacheco R."/>
            <person name="Padilla G."/>
            <person name="Ferreira P."/>
            <person name="Barriuso J."/>
            <person name="Kellner H."/>
            <person name="Castanera R."/>
            <person name="Alfaro M."/>
            <person name="Ramirez L."/>
            <person name="Pisabarro A.G."/>
            <person name="Kuo A."/>
            <person name="Tritt A."/>
            <person name="Lipzen A."/>
            <person name="He G."/>
            <person name="Yan M."/>
            <person name="Ng V."/>
            <person name="Cullen D."/>
            <person name="Martin F."/>
            <person name="Rosso M.-N."/>
            <person name="Henrissat B."/>
            <person name="Hibbett D."/>
            <person name="Martinez A.T."/>
            <person name="Grigoriev I.V."/>
        </authorList>
    </citation>
    <scope>NUCLEOTIDE SEQUENCE</scope>
    <source>
        <strain evidence="2">AH 44721</strain>
    </source>
</reference>
<sequence>MIGNPYRTSLILTETVPALEQSIDLLRSLTFQEEDEKTSANDGELAQNSEADVCTTDDKVQQVIPSEEPHIFCSQQMDDRHLASQITESDNQQTASDSTYFHHPSDYTNSEWLSDVAVDNLLSRSDSLPHVKADNSLGGMVDFQAPNSDDKLAVPLGSCDQVDNNEIPHRKVEEQSLFDQLEESRSASKELVAVNHVQEQQLHALKSELTRAKTVALEEKQEFQQLCKKMLAALGKIIIIQAGQGMPSDPIILQSNKAESTQAGDDDHLSMADISKMFEHRLERILQNVKTAHLRTSTKMKKVSFAIPESESNMELRDDHLRTLRKLIKAENLVQSLKEENQETVDRMEKLRQNQKTTRSQLLTATDQLESAQVQNKKLQVRLGGLRQEATTAASELQETRSRLKSCEKEKRNLQGQLENVQLQLDRAQGLRQKAKTAASELQETQVRLKSSEQEKSKLQRQLENVLVQLDQAQHEVRSLDHLTRFQLEVRQEWLYGPIRRATRVSGEPPSIKVVKAVKALNESISEIASTISHQLECSEVERSGRERAKTVLGEWITSMLEKQVTKPAAALPQRQKQILSQVFLVVWCSAIIEAAYPKKKTFSDLLFELSAQGAENIKSGKHEQVIQGTTWVNFMKWVGDILVDLSQVLLVGGLDLRSGCLECEAYTLRTAFAERDVCGNLELHVPTPGTNLATALMEDEDVYLTENEIANMKQCSIAGTTAIGLRVARNQGKQRRNARDQKYDVILNPKVVLDDLTTTITLRNMS</sequence>
<name>A0A9P5TU06_GYMJU</name>
<dbReference type="EMBL" id="JADNYJ010000003">
    <property type="protein sequence ID" value="KAF8912206.1"/>
    <property type="molecule type" value="Genomic_DNA"/>
</dbReference>
<proteinExistence type="predicted"/>
<evidence type="ECO:0000313" key="2">
    <source>
        <dbReference type="EMBL" id="KAF8912206.1"/>
    </source>
</evidence>
<dbReference type="Proteomes" id="UP000724874">
    <property type="component" value="Unassembled WGS sequence"/>
</dbReference>
<keyword evidence="3" id="KW-1185">Reference proteome</keyword>
<evidence type="ECO:0000256" key="1">
    <source>
        <dbReference type="SAM" id="Coils"/>
    </source>
</evidence>